<evidence type="ECO:0000256" key="2">
    <source>
        <dbReference type="ARBA" id="ARBA00022448"/>
    </source>
</evidence>
<dbReference type="InterPro" id="IPR036942">
    <property type="entry name" value="Beta-barrel_TonB_sf"/>
</dbReference>
<dbReference type="STRING" id="49280.A9996_01000"/>
<keyword evidence="2 7" id="KW-0813">Transport</keyword>
<name>A0A1A7R8D8_9FLAO</name>
<dbReference type="InterPro" id="IPR023996">
    <property type="entry name" value="TonB-dep_OMP_SusC/RagA"/>
</dbReference>
<gene>
    <name evidence="10" type="ORF">LX77_00639</name>
</gene>
<evidence type="ECO:0000313" key="10">
    <source>
        <dbReference type="EMBL" id="RAJ28063.1"/>
    </source>
</evidence>
<keyword evidence="8" id="KW-0732">Signal</keyword>
<keyword evidence="6 7" id="KW-0998">Cell outer membrane</keyword>
<evidence type="ECO:0000256" key="5">
    <source>
        <dbReference type="ARBA" id="ARBA00023136"/>
    </source>
</evidence>
<dbReference type="Pfam" id="PF13715">
    <property type="entry name" value="CarbopepD_reg_2"/>
    <property type="match status" value="1"/>
</dbReference>
<keyword evidence="3 7" id="KW-1134">Transmembrane beta strand</keyword>
<evidence type="ECO:0000259" key="9">
    <source>
        <dbReference type="Pfam" id="PF07715"/>
    </source>
</evidence>
<feature type="signal peptide" evidence="8">
    <location>
        <begin position="1"/>
        <end position="22"/>
    </location>
</feature>
<comment type="subcellular location">
    <subcellularLocation>
        <location evidence="1 7">Cell outer membrane</location>
        <topology evidence="1 7">Multi-pass membrane protein</topology>
    </subcellularLocation>
</comment>
<reference evidence="10 11" key="1">
    <citation type="submission" date="2018-06" db="EMBL/GenBank/DDBJ databases">
        <title>Genomic Encyclopedia of Archaeal and Bacterial Type Strains, Phase II (KMG-II): from individual species to whole genera.</title>
        <authorList>
            <person name="Goeker M."/>
        </authorList>
    </citation>
    <scope>NUCLEOTIDE SEQUENCE [LARGE SCALE GENOMIC DNA]</scope>
    <source>
        <strain evidence="10 11">DSM 12408</strain>
    </source>
</reference>
<dbReference type="Proteomes" id="UP000248987">
    <property type="component" value="Unassembled WGS sequence"/>
</dbReference>
<dbReference type="OrthoDB" id="9768177at2"/>
<dbReference type="EMBL" id="QLLQ01000001">
    <property type="protein sequence ID" value="RAJ28063.1"/>
    <property type="molecule type" value="Genomic_DNA"/>
</dbReference>
<proteinExistence type="inferred from homology"/>
<comment type="similarity">
    <text evidence="7">Belongs to the TonB-dependent receptor family.</text>
</comment>
<comment type="caution">
    <text evidence="10">The sequence shown here is derived from an EMBL/GenBank/DDBJ whole genome shotgun (WGS) entry which is preliminary data.</text>
</comment>
<dbReference type="SUPFAM" id="SSF49464">
    <property type="entry name" value="Carboxypeptidase regulatory domain-like"/>
    <property type="match status" value="1"/>
</dbReference>
<dbReference type="InterPro" id="IPR039426">
    <property type="entry name" value="TonB-dep_rcpt-like"/>
</dbReference>
<dbReference type="InterPro" id="IPR012910">
    <property type="entry name" value="Plug_dom"/>
</dbReference>
<evidence type="ECO:0000256" key="3">
    <source>
        <dbReference type="ARBA" id="ARBA00022452"/>
    </source>
</evidence>
<feature type="chain" id="PRO_5030025675" evidence="8">
    <location>
        <begin position="23"/>
        <end position="1009"/>
    </location>
</feature>
<organism evidence="10 11">
    <name type="scientific">Gelidibacter algens</name>
    <dbReference type="NCBI Taxonomy" id="49280"/>
    <lineage>
        <taxon>Bacteria</taxon>
        <taxon>Pseudomonadati</taxon>
        <taxon>Bacteroidota</taxon>
        <taxon>Flavobacteriia</taxon>
        <taxon>Flavobacteriales</taxon>
        <taxon>Flavobacteriaceae</taxon>
        <taxon>Gelidibacter</taxon>
    </lineage>
</organism>
<dbReference type="InterPro" id="IPR023997">
    <property type="entry name" value="TonB-dep_OMP_SusC/RagA_CS"/>
</dbReference>
<dbReference type="GO" id="GO:0009279">
    <property type="term" value="C:cell outer membrane"/>
    <property type="evidence" value="ECO:0007669"/>
    <property type="project" value="UniProtKB-SubCell"/>
</dbReference>
<evidence type="ECO:0000256" key="7">
    <source>
        <dbReference type="PROSITE-ProRule" id="PRU01360"/>
    </source>
</evidence>
<feature type="domain" description="TonB-dependent receptor plug" evidence="9">
    <location>
        <begin position="115"/>
        <end position="222"/>
    </location>
</feature>
<evidence type="ECO:0000313" key="11">
    <source>
        <dbReference type="Proteomes" id="UP000248987"/>
    </source>
</evidence>
<evidence type="ECO:0000256" key="8">
    <source>
        <dbReference type="SAM" id="SignalP"/>
    </source>
</evidence>
<sequence>MKNTFRIFFLLVLVLVSQQMVGQNLNRSGIVTDNQNIALPGVNVIEKGTANGVSTDFDGKYSINVSNPSAVLVFSSVGFLTQEIRAGQSSTINVSMEEDAAKLDEVVVIGYGTQKKKDLTGAVASADLKQFEDSPNTSIIQSLQGSLPGITIGQTTTAGSDPSILVRGRSTLGGNTGVLIILDGAVYRGAFTDLNPADIESVDVLKDPSSKAIYGAQAANGIIMVTSKKGKKNQKTEVSYSTYYSMQSPIKDRKTLNRAEFIESSRLNQYTRGFLAPDFTIPNPNYDYLLDSGVAVSADLQNSISNGTDFDWFEAGQNSSPYIVDHQFSVKGGGENTSYFLSAGYTDQLGWIIGDNYNRKSVRINIDTQVNDWLKVGINTFGAFSDRSGESPNLQTFVLMSPLYTPTNEDGTFVINPSGSSLTSPFLSIQSEDLNKQNNIGAQAYLSIDIPGIRGLNYRLNFNNNYRWFQGYNSNIYGANGLGSASKTNSFTYDTAMDHILNYDIHLDDDQLHGLKATLVYGYNKIENQTTRASATQFENQSLGFNNLGVGLIPVVSSGGYEESFLSTTARVIYDYDGKYLFNASIRRDGHSAFAEGNKIGYFPALSAGWVLSEEAFLSKYSKINLIKLRGSYGLNGNTSPRYSAQNTYASNPSNQYVFGDNAPTVNSFVLNRLISPDLTWEKTEGYNVGLDFGFFSNRITGSADYYLSTTRDLLFDRTLSATSGVNSIRVNIGELQNTGIEFNLNFNPVRTKDWNWDLGFNFSTNDNKITHLTGEDLDNDGVEDDLVQNNYFIGKSIGTVYTYVQDGIYQLDDVIPTGYEPGSYRFKDLDDNGVIDEQDRTFIGQREADYQFGITNNLTYKNFSFKFFISSIQGGIGPNDPWAGAGGFYGLTTYVGNNRFNDIDYWSPSNPNAEFNRANSNLGGVDFTPFKDRSFVRLQDISIGYTLDRDLLEKIKLVGVKFYVSGKNLGTWTKWQGWDPETVSGLGINTSTGLPVMKSYNLGIDITF</sequence>
<dbReference type="InterPro" id="IPR037066">
    <property type="entry name" value="Plug_dom_sf"/>
</dbReference>
<keyword evidence="11" id="KW-1185">Reference proteome</keyword>
<dbReference type="InterPro" id="IPR008969">
    <property type="entry name" value="CarboxyPept-like_regulatory"/>
</dbReference>
<dbReference type="SUPFAM" id="SSF56935">
    <property type="entry name" value="Porins"/>
    <property type="match status" value="1"/>
</dbReference>
<dbReference type="AlphaFoldDB" id="A0A1A7R8D8"/>
<evidence type="ECO:0000256" key="4">
    <source>
        <dbReference type="ARBA" id="ARBA00022692"/>
    </source>
</evidence>
<keyword evidence="4 7" id="KW-0812">Transmembrane</keyword>
<dbReference type="PROSITE" id="PS52016">
    <property type="entry name" value="TONB_DEPENDENT_REC_3"/>
    <property type="match status" value="1"/>
</dbReference>
<dbReference type="Gene3D" id="2.40.170.20">
    <property type="entry name" value="TonB-dependent receptor, beta-barrel domain"/>
    <property type="match status" value="1"/>
</dbReference>
<dbReference type="Pfam" id="PF07715">
    <property type="entry name" value="Plug"/>
    <property type="match status" value="1"/>
</dbReference>
<dbReference type="RefSeq" id="WP_066429960.1">
    <property type="nucleotide sequence ID" value="NZ_LZRN01000002.1"/>
</dbReference>
<dbReference type="NCBIfam" id="TIGR04057">
    <property type="entry name" value="SusC_RagA_signa"/>
    <property type="match status" value="1"/>
</dbReference>
<dbReference type="Gene3D" id="2.60.40.1120">
    <property type="entry name" value="Carboxypeptidase-like, regulatory domain"/>
    <property type="match status" value="1"/>
</dbReference>
<protein>
    <submittedName>
        <fullName evidence="10">TonB-linked SusC/RagA family outer membrane protein</fullName>
    </submittedName>
</protein>
<accession>A0A1A7R8D8</accession>
<keyword evidence="5 7" id="KW-0472">Membrane</keyword>
<evidence type="ECO:0000256" key="1">
    <source>
        <dbReference type="ARBA" id="ARBA00004571"/>
    </source>
</evidence>
<evidence type="ECO:0000256" key="6">
    <source>
        <dbReference type="ARBA" id="ARBA00023237"/>
    </source>
</evidence>
<dbReference type="Gene3D" id="2.170.130.10">
    <property type="entry name" value="TonB-dependent receptor, plug domain"/>
    <property type="match status" value="1"/>
</dbReference>
<dbReference type="NCBIfam" id="TIGR04056">
    <property type="entry name" value="OMP_RagA_SusC"/>
    <property type="match status" value="1"/>
</dbReference>